<dbReference type="KEGG" id="nao:Y958_25980"/>
<dbReference type="AlphaFoldDB" id="A0A248K1N4"/>
<dbReference type="EMBL" id="CP022112">
    <property type="protein sequence ID" value="ASG24344.1"/>
    <property type="molecule type" value="Genomic_DNA"/>
</dbReference>
<keyword evidence="2" id="KW-1185">Reference proteome</keyword>
<organism evidence="1 2">
    <name type="scientific">Nitrospirillum viridazoti CBAmc</name>
    <dbReference type="NCBI Taxonomy" id="1441467"/>
    <lineage>
        <taxon>Bacteria</taxon>
        <taxon>Pseudomonadati</taxon>
        <taxon>Pseudomonadota</taxon>
        <taxon>Alphaproteobacteria</taxon>
        <taxon>Rhodospirillales</taxon>
        <taxon>Azospirillaceae</taxon>
        <taxon>Nitrospirillum</taxon>
        <taxon>Nitrospirillum viridazoti</taxon>
    </lineage>
</organism>
<proteinExistence type="predicted"/>
<gene>
    <name evidence="1" type="ORF">Y958_25980</name>
</gene>
<sequence length="243" mass="27033">MIVAQAEPALPAGSAGRHGRMIMKPYSHARWHLYREEVIKLDGGRCVRCHRSRADGAVLQAHHKAYVSGRLPWEYPYGDCETLCKGCHAAEHGIAMPKTGWSLFGVDDLGSLCGSCELCGTEIRYIYAVGHPSWGAMGVGTDCCDALTATTDAGEHHANLIKEREKKRRFVDSPKWKVTVAGDMAMIRDRILVQISPYEGHYRLKIGNVRGVMKYPTVLDAKIRAFEFIESGDATRFLSRIKN</sequence>
<accession>A0A248K1N4</accession>
<protein>
    <recommendedName>
        <fullName evidence="3">HNH endonuclease</fullName>
    </recommendedName>
</protein>
<dbReference type="Proteomes" id="UP000197153">
    <property type="component" value="Chromosome 3"/>
</dbReference>
<reference evidence="1 2" key="1">
    <citation type="submission" date="2017-06" db="EMBL/GenBank/DDBJ databases">
        <title>Complete genome sequence of Nitrospirillum amazonense strain CBAmC, an endophytic nitrogen-fixing and plant growth-promoting bacterium, isolated from sugarcane.</title>
        <authorList>
            <person name="Schwab S."/>
            <person name="dos Santos Teixeira K.R."/>
            <person name="Simoes Araujo J.L."/>
            <person name="Soares Vidal M."/>
            <person name="Borges de Freitas H.R."/>
            <person name="Rivello Crivelaro A.L."/>
            <person name="Bueno de Camargo Nunes A."/>
            <person name="dos Santos C.M."/>
            <person name="Palmeira da Silva Rosa D."/>
            <person name="da Silva Padilha D."/>
            <person name="da Silva E."/>
            <person name="Araujo Terra L."/>
            <person name="Soares Mendes V."/>
            <person name="Farinelli L."/>
            <person name="Magalhaes Cruz L."/>
            <person name="Baldani J.I."/>
        </authorList>
    </citation>
    <scope>NUCLEOTIDE SEQUENCE [LARGE SCALE GENOMIC DNA]</scope>
    <source>
        <strain evidence="1 2">CBAmC</strain>
    </source>
</reference>
<evidence type="ECO:0000313" key="1">
    <source>
        <dbReference type="EMBL" id="ASG24344.1"/>
    </source>
</evidence>
<evidence type="ECO:0000313" key="2">
    <source>
        <dbReference type="Proteomes" id="UP000197153"/>
    </source>
</evidence>
<evidence type="ECO:0008006" key="3">
    <source>
        <dbReference type="Google" id="ProtNLM"/>
    </source>
</evidence>
<name>A0A248K1N4_9PROT</name>